<keyword evidence="3" id="KW-1185">Reference proteome</keyword>
<comment type="caution">
    <text evidence="2">The sequence shown here is derived from an EMBL/GenBank/DDBJ whole genome shotgun (WGS) entry which is preliminary data.</text>
</comment>
<feature type="compositionally biased region" description="Basic residues" evidence="1">
    <location>
        <begin position="1"/>
        <end position="12"/>
    </location>
</feature>
<proteinExistence type="predicted"/>
<name>A0A7X1LVX2_9ACTN</name>
<evidence type="ECO:0000313" key="2">
    <source>
        <dbReference type="EMBL" id="MBC2869831.1"/>
    </source>
</evidence>
<accession>A0A7X1LVX2</accession>
<evidence type="ECO:0000256" key="1">
    <source>
        <dbReference type="SAM" id="MobiDB-lite"/>
    </source>
</evidence>
<feature type="region of interest" description="Disordered" evidence="1">
    <location>
        <begin position="1"/>
        <end position="25"/>
    </location>
</feature>
<dbReference type="OrthoDB" id="4251428at2"/>
<protein>
    <submittedName>
        <fullName evidence="2">Uncharacterized protein</fullName>
    </submittedName>
</protein>
<evidence type="ECO:0000313" key="3">
    <source>
        <dbReference type="Proteomes" id="UP000517694"/>
    </source>
</evidence>
<sequence>MQTAITRHRGRRAATAPQSADMTDWTGADFDSWEVLTSLNVSDPITRVTRARQGRGQERTR</sequence>
<gene>
    <name evidence="2" type="ORF">H1R13_34230</name>
</gene>
<dbReference type="Proteomes" id="UP000517694">
    <property type="component" value="Unassembled WGS sequence"/>
</dbReference>
<dbReference type="EMBL" id="JACMHY010000022">
    <property type="protein sequence ID" value="MBC2869831.1"/>
    <property type="molecule type" value="Genomic_DNA"/>
</dbReference>
<organism evidence="2 3">
    <name type="scientific">Streptomyces mexicanus</name>
    <dbReference type="NCBI Taxonomy" id="178566"/>
    <lineage>
        <taxon>Bacteria</taxon>
        <taxon>Bacillati</taxon>
        <taxon>Actinomycetota</taxon>
        <taxon>Actinomycetes</taxon>
        <taxon>Kitasatosporales</taxon>
        <taxon>Streptomycetaceae</taxon>
        <taxon>Streptomyces</taxon>
    </lineage>
</organism>
<dbReference type="RefSeq" id="WP_159665638.1">
    <property type="nucleotide sequence ID" value="NZ_JACMHY010000022.1"/>
</dbReference>
<reference evidence="2 3" key="1">
    <citation type="submission" date="2020-08" db="EMBL/GenBank/DDBJ databases">
        <title>Whole-Genome Sequence of French Clinical Streptomyces mexicanus Strain Q0842.</title>
        <authorList>
            <person name="Boxberger M."/>
            <person name="La Scola B."/>
        </authorList>
    </citation>
    <scope>NUCLEOTIDE SEQUENCE [LARGE SCALE GENOMIC DNA]</scope>
    <source>
        <strain evidence="2 3">Marseille-Q0842</strain>
    </source>
</reference>
<dbReference type="AlphaFoldDB" id="A0A7X1LVX2"/>